<proteinExistence type="predicted"/>
<dbReference type="EMBL" id="JAWQEG010002053">
    <property type="protein sequence ID" value="KAK3874815.1"/>
    <property type="molecule type" value="Genomic_DNA"/>
</dbReference>
<gene>
    <name evidence="2" type="ORF">Pcinc_020276</name>
</gene>
<feature type="domain" description="Reverse transcriptase" evidence="1">
    <location>
        <begin position="1"/>
        <end position="95"/>
    </location>
</feature>
<dbReference type="PROSITE" id="PS50878">
    <property type="entry name" value="RT_POL"/>
    <property type="match status" value="1"/>
</dbReference>
<dbReference type="AlphaFoldDB" id="A0AAE1FIF4"/>
<organism evidence="2 3">
    <name type="scientific">Petrolisthes cinctipes</name>
    <name type="common">Flat porcelain crab</name>
    <dbReference type="NCBI Taxonomy" id="88211"/>
    <lineage>
        <taxon>Eukaryota</taxon>
        <taxon>Metazoa</taxon>
        <taxon>Ecdysozoa</taxon>
        <taxon>Arthropoda</taxon>
        <taxon>Crustacea</taxon>
        <taxon>Multicrustacea</taxon>
        <taxon>Malacostraca</taxon>
        <taxon>Eumalacostraca</taxon>
        <taxon>Eucarida</taxon>
        <taxon>Decapoda</taxon>
        <taxon>Pleocyemata</taxon>
        <taxon>Anomura</taxon>
        <taxon>Galatheoidea</taxon>
        <taxon>Porcellanidae</taxon>
        <taxon>Petrolisthes</taxon>
    </lineage>
</organism>
<evidence type="ECO:0000313" key="3">
    <source>
        <dbReference type="Proteomes" id="UP001286313"/>
    </source>
</evidence>
<comment type="caution">
    <text evidence="2">The sequence shown here is derived from an EMBL/GenBank/DDBJ whole genome shotgun (WGS) entry which is preliminary data.</text>
</comment>
<dbReference type="GO" id="GO:0071897">
    <property type="term" value="P:DNA biosynthetic process"/>
    <property type="evidence" value="ECO:0007669"/>
    <property type="project" value="UniProtKB-ARBA"/>
</dbReference>
<protein>
    <recommendedName>
        <fullName evidence="1">Reverse transcriptase domain-containing protein</fullName>
    </recommendedName>
</protein>
<dbReference type="Pfam" id="PF00078">
    <property type="entry name" value="RVT_1"/>
    <property type="match status" value="1"/>
</dbReference>
<evidence type="ECO:0000313" key="2">
    <source>
        <dbReference type="EMBL" id="KAK3874815.1"/>
    </source>
</evidence>
<sequence>MLKWVSDYLIGRKASVWYQGCLSEQRNFDFGTPQGGVLSPTLFNVMINSIASNRYPDYVRPIVYADDILLQVSEAGRAGCGAVVREYSDGTLAPG</sequence>
<dbReference type="Proteomes" id="UP001286313">
    <property type="component" value="Unassembled WGS sequence"/>
</dbReference>
<dbReference type="InterPro" id="IPR000477">
    <property type="entry name" value="RT_dom"/>
</dbReference>
<name>A0AAE1FIF4_PETCI</name>
<dbReference type="InterPro" id="IPR043502">
    <property type="entry name" value="DNA/RNA_pol_sf"/>
</dbReference>
<reference evidence="2" key="1">
    <citation type="submission" date="2023-10" db="EMBL/GenBank/DDBJ databases">
        <title>Genome assemblies of two species of porcelain crab, Petrolisthes cinctipes and Petrolisthes manimaculis (Anomura: Porcellanidae).</title>
        <authorList>
            <person name="Angst P."/>
        </authorList>
    </citation>
    <scope>NUCLEOTIDE SEQUENCE</scope>
    <source>
        <strain evidence="2">PB745_01</strain>
        <tissue evidence="2">Gill</tissue>
    </source>
</reference>
<accession>A0AAE1FIF4</accession>
<keyword evidence="3" id="KW-1185">Reference proteome</keyword>
<dbReference type="SUPFAM" id="SSF56672">
    <property type="entry name" value="DNA/RNA polymerases"/>
    <property type="match status" value="1"/>
</dbReference>
<evidence type="ECO:0000259" key="1">
    <source>
        <dbReference type="PROSITE" id="PS50878"/>
    </source>
</evidence>